<proteinExistence type="predicted"/>
<reference evidence="1 2" key="1">
    <citation type="submission" date="2018-06" db="EMBL/GenBank/DDBJ databases">
        <authorList>
            <consortium name="Pathogen Informatics"/>
            <person name="Doyle S."/>
        </authorList>
    </citation>
    <scope>NUCLEOTIDE SEQUENCE [LARGE SCALE GENOMIC DNA]</scope>
    <source>
        <strain evidence="1 2">NCTC11460</strain>
    </source>
</reference>
<evidence type="ECO:0000313" key="2">
    <source>
        <dbReference type="Proteomes" id="UP000255101"/>
    </source>
</evidence>
<dbReference type="AlphaFoldDB" id="A0A379CHH9"/>
<protein>
    <submittedName>
        <fullName evidence="1">Uncharacterized protein</fullName>
    </submittedName>
</protein>
<sequence length="44" mass="5652">MNILKWKREENLCNCKHRWMKNMEKFMYLFEKINRVYVKKSVKL</sequence>
<evidence type="ECO:0000313" key="1">
    <source>
        <dbReference type="EMBL" id="SUB61912.1"/>
    </source>
</evidence>
<dbReference type="EMBL" id="UGTB01000004">
    <property type="protein sequence ID" value="SUB61912.1"/>
    <property type="molecule type" value="Genomic_DNA"/>
</dbReference>
<gene>
    <name evidence="1" type="ORF">NCTC11460_01903</name>
</gene>
<dbReference type="Proteomes" id="UP000255101">
    <property type="component" value="Unassembled WGS sequence"/>
</dbReference>
<organism evidence="1 2">
    <name type="scientific">Peptostreptococcus anaerobius</name>
    <dbReference type="NCBI Taxonomy" id="1261"/>
    <lineage>
        <taxon>Bacteria</taxon>
        <taxon>Bacillati</taxon>
        <taxon>Bacillota</taxon>
        <taxon>Clostridia</taxon>
        <taxon>Peptostreptococcales</taxon>
        <taxon>Peptostreptococcaceae</taxon>
        <taxon>Peptostreptococcus</taxon>
    </lineage>
</organism>
<accession>A0A379CHH9</accession>
<name>A0A379CHH9_9FIRM</name>